<evidence type="ECO:0000313" key="2">
    <source>
        <dbReference type="EMBL" id="NRF18125.1"/>
    </source>
</evidence>
<dbReference type="RefSeq" id="WP_172891041.1">
    <property type="nucleotide sequence ID" value="NZ_JABRWM010000005.1"/>
</dbReference>
<keyword evidence="3" id="KW-1185">Reference proteome</keyword>
<keyword evidence="2" id="KW-0614">Plasmid</keyword>
<dbReference type="AlphaFoldDB" id="A0AA44EH03"/>
<organism evidence="2 3">
    <name type="scientific">Agrobacterium pusense</name>
    <dbReference type="NCBI Taxonomy" id="648995"/>
    <lineage>
        <taxon>Bacteria</taxon>
        <taxon>Pseudomonadati</taxon>
        <taxon>Pseudomonadota</taxon>
        <taxon>Alphaproteobacteria</taxon>
        <taxon>Hyphomicrobiales</taxon>
        <taxon>Rhizobiaceae</taxon>
        <taxon>Rhizobium/Agrobacterium group</taxon>
        <taxon>Agrobacterium</taxon>
    </lineage>
</organism>
<evidence type="ECO:0000256" key="1">
    <source>
        <dbReference type="SAM" id="MobiDB-lite"/>
    </source>
</evidence>
<dbReference type="EMBL" id="JABRWM010000005">
    <property type="protein sequence ID" value="NRF18125.1"/>
    <property type="molecule type" value="Genomic_DNA"/>
</dbReference>
<protein>
    <submittedName>
        <fullName evidence="2">Uncharacterized protein</fullName>
    </submittedName>
</protein>
<evidence type="ECO:0000313" key="3">
    <source>
        <dbReference type="Proteomes" id="UP001155820"/>
    </source>
</evidence>
<reference evidence="2" key="1">
    <citation type="submission" date="2019-07" db="EMBL/GenBank/DDBJ databases">
        <title>FDA dAtabase for Regulatory Grade micrObial Sequences (FDA-ARGOS): Supporting development and validation of Infectious Disease Dx tests.</title>
        <authorList>
            <person name="Bachman M."/>
            <person name="Young C."/>
            <person name="Tallon L."/>
            <person name="Sadzewicz L."/>
            <person name="Vavikolanu K."/>
            <person name="Mehta A."/>
            <person name="Aluvathingal J."/>
            <person name="Nadendla S."/>
            <person name="Nandy P."/>
            <person name="Geyer C."/>
            <person name="Yan Y."/>
            <person name="Sichtig H."/>
        </authorList>
    </citation>
    <scope>NUCLEOTIDE SEQUENCE</scope>
    <source>
        <strain evidence="2">FDAARGOS_618</strain>
        <plasmid evidence="2">unnamed5</plasmid>
    </source>
</reference>
<geneLocation type="plasmid" evidence="2">
    <name>unnamed5</name>
</geneLocation>
<proteinExistence type="predicted"/>
<sequence>MRFAAVLGGCIIPSEGARASAFERAIGPQAGQPGNGGGRLFSGAAERPLSIARQNSRP</sequence>
<dbReference type="Proteomes" id="UP001155820">
    <property type="component" value="Unassembled WGS sequence"/>
</dbReference>
<gene>
    <name evidence="2" type="ORF">FOB26_03090</name>
</gene>
<accession>A0AA44EH03</accession>
<feature type="region of interest" description="Disordered" evidence="1">
    <location>
        <begin position="25"/>
        <end position="58"/>
    </location>
</feature>
<name>A0AA44EH03_9HYPH</name>
<comment type="caution">
    <text evidence="2">The sequence shown here is derived from an EMBL/GenBank/DDBJ whole genome shotgun (WGS) entry which is preliminary data.</text>
</comment>